<dbReference type="PANTHER" id="PTHR45630">
    <property type="entry name" value="CATION-TRANSPORTING ATPASE-RELATED"/>
    <property type="match status" value="1"/>
</dbReference>
<keyword evidence="9 14" id="KW-0460">Magnesium</keyword>
<dbReference type="GO" id="GO:0140358">
    <property type="term" value="F:P-type transmembrane transporter activity"/>
    <property type="evidence" value="ECO:0007669"/>
    <property type="project" value="InterPro"/>
</dbReference>
<evidence type="ECO:0000256" key="11">
    <source>
        <dbReference type="ARBA" id="ARBA00022989"/>
    </source>
</evidence>
<dbReference type="FunFam" id="3.40.1110.10:FF:000026">
    <property type="entry name" value="Cation-transporting ATPase"/>
    <property type="match status" value="1"/>
</dbReference>
<dbReference type="InterPro" id="IPR059000">
    <property type="entry name" value="ATPase_P-type_domA"/>
</dbReference>
<feature type="transmembrane region" description="Helical" evidence="14">
    <location>
        <begin position="747"/>
        <end position="766"/>
    </location>
</feature>
<evidence type="ECO:0000259" key="15">
    <source>
        <dbReference type="Pfam" id="PF00122"/>
    </source>
</evidence>
<dbReference type="InterPro" id="IPR018303">
    <property type="entry name" value="ATPase_P-typ_P_site"/>
</dbReference>
<dbReference type="InterPro" id="IPR044492">
    <property type="entry name" value="P_typ_ATPase_HD_dom"/>
</dbReference>
<dbReference type="EC" id="7.2.2.-" evidence="14"/>
<evidence type="ECO:0000256" key="13">
    <source>
        <dbReference type="ARBA" id="ARBA00049360"/>
    </source>
</evidence>
<feature type="transmembrane region" description="Helical" evidence="14">
    <location>
        <begin position="234"/>
        <end position="257"/>
    </location>
</feature>
<keyword evidence="10 14" id="KW-1278">Translocase</keyword>
<sequence length="991" mass="110566">MTKTKTLDRWGYEPFNDGTSQSLETGGWCVKCTGYKKSKIRLLILHFFCLTCCGVPYLFLNWYPQYRAKLGYRRTQLQLADFVLIKQSKMLKNMVESVSNEFVTIIDEYGVNQIINSKELVPGDIILIPPQGCSMMCDALLLTGTCIVNESVLTGESVPVTKVPALHVDEYYEPTGNHAKHTLYCGTHVIQTRYYNHDKVTALVVRTATMTAKGQLIRSIIFPKIFGFDFYRDAIKFVVVMFLISSVGVAYSLYLFISRGAGLETVLLRSLDIVTIVVPPALPAAMTVGTIYSQNRLKKVGIFCTSPPRINVAGKVKLVCFDKTGTLTEEGLRVWGVLMSDGHSILEEEEKPCNFPIMSPILHAMASCHSLTKIDGKLCGDPLDLSMFDSTDWDIEEPGNETNRFDQLAPTVVKPRGWQFVNVPLEIGIVRQFHFSSNIQCMSVITRTLGARNMTLYTKGAPEKILKMCLPSTIPENISSSLAYYTTAGYRVIAIAYKQLPKTFKWLHSQRVMREQVEYELIFLGLLILQNTLKPQSAPVIKQLQNARIKCLMLTGDNILTAVSVSRNCGLVAPSTPLSQVIVTATAPRTIKLQPLHSSSERTETDASSALVIDGNTWAELSEFFPGLLPQVATRGVVFARMSPQQKAEVVETLQSLDYIVAMVGDGANDCGALKAAHIGISLSTAEASIAAPFTSNTPDVTCVPKLITEGRCALVTNFGLFNFMMLYSLIQFSSVLILYIDAIEIGTIEFLYVDLVITTSLAVVMGRSEPSPRLVPQRPLSSLISLSNLIPLILQVILAVTIQYASLDLLRGEPWFVPVEKLEGDETAVQCWENTAVFLVSCYQYVILAVVYCRGRPHRQPIYSNGLFMGTVTLLVVFNTILLVIPFHEVTNFFELEAFFFNHTLKFRLILLCLVGVNLVISLLIEVKLVNPNISESFKKLISVIRISRLRWLEHVQMMSEDRILKRLKDCTPVGKRKSWTENKMVGSDW</sequence>
<dbReference type="PRINTS" id="PR00119">
    <property type="entry name" value="CATATPASE"/>
</dbReference>
<dbReference type="HOGENOM" id="CLU_001828_0_0_1"/>
<dbReference type="Gene3D" id="2.70.150.10">
    <property type="entry name" value="Calcium-transporting ATPase, cytoplasmic transduction domain A"/>
    <property type="match status" value="1"/>
</dbReference>
<feature type="transmembrane region" description="Helical" evidence="14">
    <location>
        <begin position="868"/>
        <end position="888"/>
    </location>
</feature>
<dbReference type="PRINTS" id="PR00121">
    <property type="entry name" value="NAKATPASE"/>
</dbReference>
<dbReference type="InterPro" id="IPR023299">
    <property type="entry name" value="ATPase_P-typ_cyto_dom_N"/>
</dbReference>
<accession>T1H8S0</accession>
<comment type="catalytic activity">
    <reaction evidence="13 14">
        <text>ATP + H2O = ADP + phosphate + H(+)</text>
        <dbReference type="Rhea" id="RHEA:13065"/>
        <dbReference type="ChEBI" id="CHEBI:15377"/>
        <dbReference type="ChEBI" id="CHEBI:15378"/>
        <dbReference type="ChEBI" id="CHEBI:30616"/>
        <dbReference type="ChEBI" id="CHEBI:43474"/>
        <dbReference type="ChEBI" id="CHEBI:456216"/>
    </reaction>
</comment>
<evidence type="ECO:0000256" key="12">
    <source>
        <dbReference type="ARBA" id="ARBA00023136"/>
    </source>
</evidence>
<evidence type="ECO:0000256" key="14">
    <source>
        <dbReference type="RuleBase" id="RU362082"/>
    </source>
</evidence>
<dbReference type="SFLD" id="SFLDS00003">
    <property type="entry name" value="Haloacid_Dehalogenase"/>
    <property type="match status" value="1"/>
</dbReference>
<comment type="subcellular location">
    <subcellularLocation>
        <location evidence="1">Late endosome membrane</location>
        <topology evidence="1">Multi-pass membrane protein</topology>
    </subcellularLocation>
    <subcellularLocation>
        <location evidence="14">Membrane</location>
        <topology evidence="14">Multi-pass membrane protein</topology>
    </subcellularLocation>
</comment>
<dbReference type="SUPFAM" id="SSF81665">
    <property type="entry name" value="Calcium ATPase, transmembrane domain M"/>
    <property type="match status" value="1"/>
</dbReference>
<feature type="domain" description="P-type ATPase A" evidence="15">
    <location>
        <begin position="102"/>
        <end position="220"/>
    </location>
</feature>
<feature type="transmembrane region" description="Helical" evidence="14">
    <location>
        <begin position="837"/>
        <end position="856"/>
    </location>
</feature>
<evidence type="ECO:0000256" key="4">
    <source>
        <dbReference type="ARBA" id="ARBA00022692"/>
    </source>
</evidence>
<reference evidence="17" key="1">
    <citation type="submission" date="2015-05" db="UniProtKB">
        <authorList>
            <consortium name="EnsemblMetazoa"/>
        </authorList>
    </citation>
    <scope>IDENTIFICATION</scope>
</reference>
<dbReference type="InterPro" id="IPR036412">
    <property type="entry name" value="HAD-like_sf"/>
</dbReference>
<evidence type="ECO:0000256" key="7">
    <source>
        <dbReference type="ARBA" id="ARBA00022753"/>
    </source>
</evidence>
<dbReference type="InterPro" id="IPR047819">
    <property type="entry name" value="P5A-ATPase_N"/>
</dbReference>
<evidence type="ECO:0000256" key="10">
    <source>
        <dbReference type="ARBA" id="ARBA00022967"/>
    </source>
</evidence>
<dbReference type="SUPFAM" id="SSF56784">
    <property type="entry name" value="HAD-like"/>
    <property type="match status" value="1"/>
</dbReference>
<dbReference type="VEuPathDB" id="VectorBase:RPRC000419"/>
<dbReference type="SFLD" id="SFLDG00002">
    <property type="entry name" value="C1.7:_P-type_atpase_like"/>
    <property type="match status" value="1"/>
</dbReference>
<dbReference type="Pfam" id="PF13246">
    <property type="entry name" value="Cation_ATPase"/>
    <property type="match status" value="1"/>
</dbReference>
<evidence type="ECO:0000256" key="3">
    <source>
        <dbReference type="ARBA" id="ARBA00022553"/>
    </source>
</evidence>
<dbReference type="FunFam" id="1.20.1110.10:FF:000023">
    <property type="entry name" value="Cation-transporting ATPase"/>
    <property type="match status" value="1"/>
</dbReference>
<dbReference type="InterPro" id="IPR006544">
    <property type="entry name" value="P-type_TPase_V"/>
</dbReference>
<name>T1H8S0_RHOPR</name>
<dbReference type="AlphaFoldDB" id="T1H8S0"/>
<dbReference type="Gene3D" id="3.40.1110.10">
    <property type="entry name" value="Calcium-transporting ATPase, cytoplasmic domain N"/>
    <property type="match status" value="1"/>
</dbReference>
<dbReference type="SUPFAM" id="SSF81653">
    <property type="entry name" value="Calcium ATPase, transduction domain A"/>
    <property type="match status" value="1"/>
</dbReference>
<dbReference type="InParanoid" id="T1H8S0"/>
<dbReference type="SUPFAM" id="SSF81660">
    <property type="entry name" value="Metal cation-transporting ATPase, ATP-binding domain N"/>
    <property type="match status" value="1"/>
</dbReference>
<dbReference type="FunFam" id="3.40.50.1000:FF:000068">
    <property type="entry name" value="Cation-transporting ATPase"/>
    <property type="match status" value="1"/>
</dbReference>
<dbReference type="InterPro" id="IPR023214">
    <property type="entry name" value="HAD_sf"/>
</dbReference>
<dbReference type="GO" id="GO:0019829">
    <property type="term" value="F:ATPase-coupled monoatomic cation transmembrane transporter activity"/>
    <property type="evidence" value="ECO:0007669"/>
    <property type="project" value="UniProtKB-UniRule"/>
</dbReference>
<proteinExistence type="inferred from homology"/>
<evidence type="ECO:0000313" key="18">
    <source>
        <dbReference type="Proteomes" id="UP000015103"/>
    </source>
</evidence>
<dbReference type="eggNOG" id="KOG0208">
    <property type="taxonomic scope" value="Eukaryota"/>
</dbReference>
<dbReference type="OMA" id="MPEWGYL"/>
<feature type="transmembrane region" description="Helical" evidence="14">
    <location>
        <begin position="721"/>
        <end position="741"/>
    </location>
</feature>
<dbReference type="SFLD" id="SFLDF00027">
    <property type="entry name" value="p-type_atpase"/>
    <property type="match status" value="1"/>
</dbReference>
<keyword evidence="4 14" id="KW-0812">Transmembrane</keyword>
<dbReference type="STRING" id="13249.T1H8S0"/>
<dbReference type="EMBL" id="ACPB03017557">
    <property type="status" value="NOT_ANNOTATED_CDS"/>
    <property type="molecule type" value="Genomic_DNA"/>
</dbReference>
<dbReference type="GO" id="GO:0006874">
    <property type="term" value="P:intracellular calcium ion homeostasis"/>
    <property type="evidence" value="ECO:0007669"/>
    <property type="project" value="TreeGrafter"/>
</dbReference>
<dbReference type="Gene3D" id="3.40.50.1000">
    <property type="entry name" value="HAD superfamily/HAD-like"/>
    <property type="match status" value="1"/>
</dbReference>
<evidence type="ECO:0000256" key="1">
    <source>
        <dbReference type="ARBA" id="ARBA00004107"/>
    </source>
</evidence>
<keyword evidence="6 14" id="KW-0547">Nucleotide-binding</keyword>
<feature type="domain" description="P5B-type ATPase N-terminal" evidence="16">
    <location>
        <begin position="30"/>
        <end position="93"/>
    </location>
</feature>
<dbReference type="EnsemblMetazoa" id="RPRC000419-RA">
    <property type="protein sequence ID" value="RPRC000419-PA"/>
    <property type="gene ID" value="RPRC000419"/>
</dbReference>
<keyword evidence="8 14" id="KW-0067">ATP-binding</keyword>
<dbReference type="Pfam" id="PF00122">
    <property type="entry name" value="E1-E2_ATPase"/>
    <property type="match status" value="1"/>
</dbReference>
<feature type="transmembrane region" description="Helical" evidence="14">
    <location>
        <begin position="787"/>
        <end position="806"/>
    </location>
</feature>
<evidence type="ECO:0000313" key="17">
    <source>
        <dbReference type="EnsemblMetazoa" id="RPRC000419-PA"/>
    </source>
</evidence>
<dbReference type="InterPro" id="IPR023298">
    <property type="entry name" value="ATPase_P-typ_TM_dom_sf"/>
</dbReference>
<dbReference type="Proteomes" id="UP000015103">
    <property type="component" value="Unassembled WGS sequence"/>
</dbReference>
<dbReference type="Pfam" id="PF12409">
    <property type="entry name" value="P5-ATPase"/>
    <property type="match status" value="1"/>
</dbReference>
<evidence type="ECO:0000256" key="2">
    <source>
        <dbReference type="ARBA" id="ARBA00006000"/>
    </source>
</evidence>
<dbReference type="PANTHER" id="PTHR45630:SF8">
    <property type="entry name" value="CATION-TRANSPORTING ATPASE"/>
    <property type="match status" value="1"/>
</dbReference>
<dbReference type="InterPro" id="IPR008250">
    <property type="entry name" value="ATPase_P-typ_transduc_dom_A_sf"/>
</dbReference>
<dbReference type="PROSITE" id="PS00154">
    <property type="entry name" value="ATPASE_E1_E2"/>
    <property type="match status" value="1"/>
</dbReference>
<organism evidence="17 18">
    <name type="scientific">Rhodnius prolixus</name>
    <name type="common">Triatomid bug</name>
    <dbReference type="NCBI Taxonomy" id="13249"/>
    <lineage>
        <taxon>Eukaryota</taxon>
        <taxon>Metazoa</taxon>
        <taxon>Ecdysozoa</taxon>
        <taxon>Arthropoda</taxon>
        <taxon>Hexapoda</taxon>
        <taxon>Insecta</taxon>
        <taxon>Pterygota</taxon>
        <taxon>Neoptera</taxon>
        <taxon>Paraneoptera</taxon>
        <taxon>Hemiptera</taxon>
        <taxon>Heteroptera</taxon>
        <taxon>Panheteroptera</taxon>
        <taxon>Cimicomorpha</taxon>
        <taxon>Reduviidae</taxon>
        <taxon>Triatominae</taxon>
        <taxon>Rhodnius</taxon>
    </lineage>
</organism>
<evidence type="ECO:0000256" key="8">
    <source>
        <dbReference type="ARBA" id="ARBA00022840"/>
    </source>
</evidence>
<feature type="transmembrane region" description="Helical" evidence="14">
    <location>
        <begin position="908"/>
        <end position="931"/>
    </location>
</feature>
<dbReference type="NCBIfam" id="TIGR01494">
    <property type="entry name" value="ATPase_P-type"/>
    <property type="match status" value="2"/>
</dbReference>
<evidence type="ECO:0000259" key="16">
    <source>
        <dbReference type="Pfam" id="PF12409"/>
    </source>
</evidence>
<evidence type="ECO:0000256" key="6">
    <source>
        <dbReference type="ARBA" id="ARBA00022741"/>
    </source>
</evidence>
<keyword evidence="5 14" id="KW-0479">Metal-binding</keyword>
<keyword evidence="3" id="KW-0597">Phosphoprotein</keyword>
<dbReference type="GO" id="GO:0005524">
    <property type="term" value="F:ATP binding"/>
    <property type="evidence" value="ECO:0007669"/>
    <property type="project" value="UniProtKB-UniRule"/>
</dbReference>
<dbReference type="NCBIfam" id="TIGR01657">
    <property type="entry name" value="P-ATPase-V"/>
    <property type="match status" value="1"/>
</dbReference>
<dbReference type="GO" id="GO:0031902">
    <property type="term" value="C:late endosome membrane"/>
    <property type="evidence" value="ECO:0007669"/>
    <property type="project" value="UniProtKB-SubCell"/>
</dbReference>
<dbReference type="GO" id="GO:0016887">
    <property type="term" value="F:ATP hydrolysis activity"/>
    <property type="evidence" value="ECO:0007669"/>
    <property type="project" value="InterPro"/>
</dbReference>
<keyword evidence="7" id="KW-0967">Endosome</keyword>
<feature type="transmembrane region" description="Helical" evidence="14">
    <location>
        <begin position="273"/>
        <end position="292"/>
    </location>
</feature>
<evidence type="ECO:0000256" key="9">
    <source>
        <dbReference type="ARBA" id="ARBA00022842"/>
    </source>
</evidence>
<dbReference type="GO" id="GO:0015203">
    <property type="term" value="F:polyamine transmembrane transporter activity"/>
    <property type="evidence" value="ECO:0007669"/>
    <property type="project" value="TreeGrafter"/>
</dbReference>
<keyword evidence="18" id="KW-1185">Reference proteome</keyword>
<protein>
    <recommendedName>
        <fullName evidence="14">Cation-transporting ATPase</fullName>
        <ecNumber evidence="14">7.2.2.-</ecNumber>
    </recommendedName>
</protein>
<keyword evidence="12 14" id="KW-0472">Membrane</keyword>
<dbReference type="Gene3D" id="1.20.1110.10">
    <property type="entry name" value="Calcium-transporting ATPase, transmembrane domain"/>
    <property type="match status" value="1"/>
</dbReference>
<comment type="similarity">
    <text evidence="2 14">Belongs to the cation transport ATPase (P-type) (TC 3.A.3) family. Type V subfamily.</text>
</comment>
<evidence type="ECO:0000256" key="5">
    <source>
        <dbReference type="ARBA" id="ARBA00022723"/>
    </source>
</evidence>
<dbReference type="InterPro" id="IPR001757">
    <property type="entry name" value="P_typ_ATPase"/>
</dbReference>
<keyword evidence="11 14" id="KW-1133">Transmembrane helix</keyword>
<dbReference type="GO" id="GO:0046872">
    <property type="term" value="F:metal ion binding"/>
    <property type="evidence" value="ECO:0007669"/>
    <property type="project" value="UniProtKB-UniRule"/>
</dbReference>
<feature type="transmembrane region" description="Helical" evidence="14">
    <location>
        <begin position="43"/>
        <end position="63"/>
    </location>
</feature>